<dbReference type="InterPro" id="IPR011009">
    <property type="entry name" value="Kinase-like_dom_sf"/>
</dbReference>
<dbReference type="AlphaFoldDB" id="A0A7D5Z545"/>
<feature type="domain" description="Protein kinase" evidence="2">
    <location>
        <begin position="1"/>
        <end position="233"/>
    </location>
</feature>
<evidence type="ECO:0000259" key="2">
    <source>
        <dbReference type="PROSITE" id="PS50011"/>
    </source>
</evidence>
<gene>
    <name evidence="3" type="ORF">G6M90_00g095040</name>
</gene>
<dbReference type="Proteomes" id="UP000510686">
    <property type="component" value="Chromosome 6"/>
</dbReference>
<evidence type="ECO:0000256" key="1">
    <source>
        <dbReference type="SAM" id="MobiDB-lite"/>
    </source>
</evidence>
<evidence type="ECO:0000313" key="4">
    <source>
        <dbReference type="Proteomes" id="UP000510686"/>
    </source>
</evidence>
<feature type="region of interest" description="Disordered" evidence="1">
    <location>
        <begin position="211"/>
        <end position="233"/>
    </location>
</feature>
<accession>A0A7D5Z545</accession>
<dbReference type="GO" id="GO:0005524">
    <property type="term" value="F:ATP binding"/>
    <property type="evidence" value="ECO:0007669"/>
    <property type="project" value="InterPro"/>
</dbReference>
<name>A0A7D5Z545_9HYPO</name>
<dbReference type="PROSITE" id="PS50011">
    <property type="entry name" value="PROTEIN_KINASE_DOM"/>
    <property type="match status" value="1"/>
</dbReference>
<organism evidence="3 4">
    <name type="scientific">Metarhizium brunneum</name>
    <dbReference type="NCBI Taxonomy" id="500148"/>
    <lineage>
        <taxon>Eukaryota</taxon>
        <taxon>Fungi</taxon>
        <taxon>Dikarya</taxon>
        <taxon>Ascomycota</taxon>
        <taxon>Pezizomycotina</taxon>
        <taxon>Sordariomycetes</taxon>
        <taxon>Hypocreomycetidae</taxon>
        <taxon>Hypocreales</taxon>
        <taxon>Clavicipitaceae</taxon>
        <taxon>Metarhizium</taxon>
    </lineage>
</organism>
<evidence type="ECO:0000313" key="3">
    <source>
        <dbReference type="EMBL" id="QLI73145.1"/>
    </source>
</evidence>
<dbReference type="OrthoDB" id="4935649at2759"/>
<keyword evidence="4" id="KW-1185">Reference proteome</keyword>
<dbReference type="EMBL" id="CP058937">
    <property type="protein sequence ID" value="QLI73145.1"/>
    <property type="molecule type" value="Genomic_DNA"/>
</dbReference>
<dbReference type="SUPFAM" id="SSF56112">
    <property type="entry name" value="Protein kinase-like (PK-like)"/>
    <property type="match status" value="1"/>
</dbReference>
<protein>
    <recommendedName>
        <fullName evidence="2">Protein kinase domain-containing protein</fullName>
    </recommendedName>
</protein>
<sequence>MEWIPRDLRSFSLKDNEKQVVLEQVSNGLSFIHDNTFARRDLKPENILIDEYEGESEICKPTQVHLSTWRRNFGRKCTGLAHGVMALELVTDWDSILNDFPMTGPPGAAQHNMWVTGYIIPRLNLTPAKFRELLTGLLVLSPGDRWTASQAREWLQYLPHDMGNQAEVAKHGVSSVDSDGGARRVRSAHPTLSTTRADNASLAKSLLDSEISMSDTDGRSPPWFRLTNSDEAE</sequence>
<proteinExistence type="predicted"/>
<dbReference type="GeneID" id="90968153"/>
<dbReference type="Gene3D" id="1.10.510.10">
    <property type="entry name" value="Transferase(Phosphotransferase) domain 1"/>
    <property type="match status" value="1"/>
</dbReference>
<dbReference type="KEGG" id="mbrn:90968153"/>
<dbReference type="InterPro" id="IPR000719">
    <property type="entry name" value="Prot_kinase_dom"/>
</dbReference>
<dbReference type="Pfam" id="PF00069">
    <property type="entry name" value="Pkinase"/>
    <property type="match status" value="1"/>
</dbReference>
<feature type="region of interest" description="Disordered" evidence="1">
    <location>
        <begin position="173"/>
        <end position="197"/>
    </location>
</feature>
<reference evidence="3 4" key="1">
    <citation type="submission" date="2020-07" db="EMBL/GenBank/DDBJ databases">
        <title>Telomere length de novo assembly of all 7 chromosomes of the fungus, Metarhizium brunneum, using a novel assembly pipeline.</title>
        <authorList>
            <person name="Saud z."/>
            <person name="Kortsinoglou A."/>
            <person name="Kouvelis V.N."/>
            <person name="Butt T.M."/>
        </authorList>
    </citation>
    <scope>NUCLEOTIDE SEQUENCE [LARGE SCALE GENOMIC DNA]</scope>
    <source>
        <strain evidence="3 4">4556</strain>
    </source>
</reference>
<dbReference type="GO" id="GO:0004672">
    <property type="term" value="F:protein kinase activity"/>
    <property type="evidence" value="ECO:0007669"/>
    <property type="project" value="InterPro"/>
</dbReference>
<dbReference type="RefSeq" id="XP_065987617.1">
    <property type="nucleotide sequence ID" value="XM_066131493.1"/>
</dbReference>